<gene>
    <name evidence="5" type="ORF">FH610_026425</name>
</gene>
<organism evidence="5 6">
    <name type="scientific">Microbispora catharanthi</name>
    <dbReference type="NCBI Taxonomy" id="1712871"/>
    <lineage>
        <taxon>Bacteria</taxon>
        <taxon>Bacillati</taxon>
        <taxon>Actinomycetota</taxon>
        <taxon>Actinomycetes</taxon>
        <taxon>Streptosporangiales</taxon>
        <taxon>Streptosporangiaceae</taxon>
        <taxon>Microbispora</taxon>
    </lineage>
</organism>
<accession>A0A5N6BP01</accession>
<evidence type="ECO:0000313" key="6">
    <source>
        <dbReference type="Proteomes" id="UP000313066"/>
    </source>
</evidence>
<dbReference type="Proteomes" id="UP000313066">
    <property type="component" value="Unassembled WGS sequence"/>
</dbReference>
<dbReference type="EMBL" id="VDMA02000015">
    <property type="protein sequence ID" value="KAB8182080.1"/>
    <property type="molecule type" value="Genomic_DNA"/>
</dbReference>
<evidence type="ECO:0000256" key="3">
    <source>
        <dbReference type="ARBA" id="ARBA00035643"/>
    </source>
</evidence>
<feature type="region of interest" description="Disordered" evidence="4">
    <location>
        <begin position="176"/>
        <end position="196"/>
    </location>
</feature>
<dbReference type="Pfam" id="PF06386">
    <property type="entry name" value="GvpL_GvpF"/>
    <property type="match status" value="1"/>
</dbReference>
<dbReference type="InterPro" id="IPR009430">
    <property type="entry name" value="GvpL/GvpF"/>
</dbReference>
<keyword evidence="6" id="KW-1185">Reference proteome</keyword>
<comment type="similarity">
    <text evidence="3">Belongs to the gas vesicle GvpF/GvpL family.</text>
</comment>
<dbReference type="GO" id="GO:0031412">
    <property type="term" value="P:gas vesicle organization"/>
    <property type="evidence" value="ECO:0007669"/>
    <property type="project" value="InterPro"/>
</dbReference>
<dbReference type="AlphaFoldDB" id="A0A5N6BP01"/>
<dbReference type="GO" id="GO:0031411">
    <property type="term" value="C:gas vesicle"/>
    <property type="evidence" value="ECO:0007669"/>
    <property type="project" value="UniProtKB-SubCell"/>
</dbReference>
<feature type="compositionally biased region" description="Low complexity" evidence="4">
    <location>
        <begin position="181"/>
        <end position="190"/>
    </location>
</feature>
<evidence type="ECO:0000256" key="2">
    <source>
        <dbReference type="ARBA" id="ARBA00035108"/>
    </source>
</evidence>
<proteinExistence type="inferred from homology"/>
<sequence>MSENQPAVGENHPAAPAAPPQRAQEPHAPDAPREARETAAPGGSGQGVYLYAVTSGGEPPRDLHGVMDGVVRTVSCGGLVAHIGDVPLDRFGEEPLRRSLEDLDWVEGVARAHHRVVEALAAAGPTAPVRLVTVYTGEEQVRDLLDRRHDDFAEILSHVAGRREWGVKAYLRRDTPPPAPAAATAPATAAGGDSPGMAYLRRKKESLRGREDLWRAAAERAELLHAELGQVAVASRRHRPQDPQLSGRSESMVLNGAYLVDPAREEEFAAVLGGYRDRFLDVELTGPWAPYSFTSIDLGTGRSGGVR</sequence>
<comment type="caution">
    <text evidence="5">The sequence shown here is derived from an EMBL/GenBank/DDBJ whole genome shotgun (WGS) entry which is preliminary data.</text>
</comment>
<comment type="subcellular location">
    <subcellularLocation>
        <location evidence="2">Gas vesicle</location>
    </subcellularLocation>
</comment>
<reference evidence="5 6" key="1">
    <citation type="submission" date="2019-10" db="EMBL/GenBank/DDBJ databases">
        <title>Nonomuraea sp. nov., isolated from Phyllanthus amarus.</title>
        <authorList>
            <person name="Klykleung N."/>
            <person name="Tanasupawat S."/>
        </authorList>
    </citation>
    <scope>NUCLEOTIDE SEQUENCE [LARGE SCALE GENOMIC DNA]</scope>
    <source>
        <strain evidence="5 6">CR1-09</strain>
    </source>
</reference>
<name>A0A5N6BP01_9ACTN</name>
<dbReference type="PANTHER" id="PTHR36852:SF1">
    <property type="entry name" value="PROTEIN GVPL 2"/>
    <property type="match status" value="1"/>
</dbReference>
<keyword evidence="1" id="KW-0304">Gas vesicle</keyword>
<evidence type="ECO:0000256" key="1">
    <source>
        <dbReference type="ARBA" id="ARBA00022987"/>
    </source>
</evidence>
<feature type="compositionally biased region" description="Basic and acidic residues" evidence="4">
    <location>
        <begin position="24"/>
        <end position="37"/>
    </location>
</feature>
<evidence type="ECO:0000256" key="4">
    <source>
        <dbReference type="SAM" id="MobiDB-lite"/>
    </source>
</evidence>
<dbReference type="PANTHER" id="PTHR36852">
    <property type="entry name" value="PROTEIN GVPL 2"/>
    <property type="match status" value="1"/>
</dbReference>
<protein>
    <submittedName>
        <fullName evidence="5">Gas vesicle synthesis GvpLF</fullName>
    </submittedName>
</protein>
<feature type="compositionally biased region" description="Low complexity" evidence="4">
    <location>
        <begin position="12"/>
        <end position="23"/>
    </location>
</feature>
<feature type="region of interest" description="Disordered" evidence="4">
    <location>
        <begin position="1"/>
        <end position="53"/>
    </location>
</feature>
<evidence type="ECO:0000313" key="5">
    <source>
        <dbReference type="EMBL" id="KAB8182080.1"/>
    </source>
</evidence>